<evidence type="ECO:0000259" key="1">
    <source>
        <dbReference type="Pfam" id="PF00891"/>
    </source>
</evidence>
<dbReference type="InterPro" id="IPR001077">
    <property type="entry name" value="COMT_C"/>
</dbReference>
<proteinExistence type="predicted"/>
<dbReference type="GO" id="GO:0008171">
    <property type="term" value="F:O-methyltransferase activity"/>
    <property type="evidence" value="ECO:0007669"/>
    <property type="project" value="InterPro"/>
</dbReference>
<keyword evidence="3" id="KW-1185">Reference proteome</keyword>
<dbReference type="Gene3D" id="3.40.50.150">
    <property type="entry name" value="Vaccinia Virus protein VP39"/>
    <property type="match status" value="1"/>
</dbReference>
<accession>A0A7T7F397</accession>
<dbReference type="AlphaFoldDB" id="A0A7T7F397"/>
<dbReference type="CDD" id="cd02440">
    <property type="entry name" value="AdoMet_MTases"/>
    <property type="match status" value="1"/>
</dbReference>
<protein>
    <recommendedName>
        <fullName evidence="1">O-methyltransferase C-terminal domain-containing protein</fullName>
    </recommendedName>
</protein>
<dbReference type="KEGG" id="soa:G3M56_004885"/>
<dbReference type="SUPFAM" id="SSF53335">
    <property type="entry name" value="S-adenosyl-L-methionine-dependent methyltransferases"/>
    <property type="match status" value="1"/>
</dbReference>
<name>A0A7T7F397_9BACT</name>
<dbReference type="RefSeq" id="WP_235203595.1">
    <property type="nucleotide sequence ID" value="NZ_CP066776.1"/>
</dbReference>
<gene>
    <name evidence="2" type="ORF">G3M56_004885</name>
</gene>
<feature type="domain" description="O-methyltransferase C-terminal" evidence="1">
    <location>
        <begin position="37"/>
        <end position="128"/>
    </location>
</feature>
<dbReference type="InterPro" id="IPR029063">
    <property type="entry name" value="SAM-dependent_MTases_sf"/>
</dbReference>
<evidence type="ECO:0000313" key="3">
    <source>
        <dbReference type="Proteomes" id="UP000475117"/>
    </source>
</evidence>
<organism evidence="2 3">
    <name type="scientific">Sulfuriroseicoccus oceanibius</name>
    <dbReference type="NCBI Taxonomy" id="2707525"/>
    <lineage>
        <taxon>Bacteria</taxon>
        <taxon>Pseudomonadati</taxon>
        <taxon>Verrucomicrobiota</taxon>
        <taxon>Verrucomicrobiia</taxon>
        <taxon>Verrucomicrobiales</taxon>
        <taxon>Verrucomicrobiaceae</taxon>
        <taxon>Sulfuriroseicoccus</taxon>
    </lineage>
</organism>
<dbReference type="Pfam" id="PF00891">
    <property type="entry name" value="Methyltransf_2"/>
    <property type="match status" value="1"/>
</dbReference>
<reference evidence="2 3" key="1">
    <citation type="submission" date="2020-12" db="EMBL/GenBank/DDBJ databases">
        <title>Sulforoseuscoccus oceanibium gen. nov., sp. nov., a representative of the phylum Verrucomicrobia with special cytoplasmic membrane, and proposal of Sulforoseuscoccusaceae fam. nov.</title>
        <authorList>
            <person name="Xi F."/>
        </authorList>
    </citation>
    <scope>NUCLEOTIDE SEQUENCE [LARGE SCALE GENOMIC DNA]</scope>
    <source>
        <strain evidence="2 3">T37</strain>
    </source>
</reference>
<dbReference type="Proteomes" id="UP000475117">
    <property type="component" value="Chromosome"/>
</dbReference>
<sequence>MEPEILDGLAEDDPRAVRSRGDLRFINLMMGGERWIVRAVSQFSQATTVVDLGAGEGRLANRIKRAYPQLDVVAVDLHARPPGLDTGIRWLQGDALDGNLHFGRDAIVVANLFLHHFGESQLEQLGQRFSDVGGWLCHEPHRSAGALFWGRLLLPFVGSVTRHDMMVSIRAGFVPDELRKVIGTSGDWSEAVSTFGGLRSKVVCV</sequence>
<dbReference type="EMBL" id="CP066776">
    <property type="protein sequence ID" value="QQL45918.1"/>
    <property type="molecule type" value="Genomic_DNA"/>
</dbReference>
<evidence type="ECO:0000313" key="2">
    <source>
        <dbReference type="EMBL" id="QQL45918.1"/>
    </source>
</evidence>